<dbReference type="AlphaFoldDB" id="A0A7J6KSW7"/>
<accession>A0A7J6KSW7</accession>
<gene>
    <name evidence="1" type="ORF">FOZ61_001154</name>
</gene>
<dbReference type="Proteomes" id="UP000570595">
    <property type="component" value="Unassembled WGS sequence"/>
</dbReference>
<dbReference type="EMBL" id="JABAHT010001267">
    <property type="protein sequence ID" value="KAF4649596.1"/>
    <property type="molecule type" value="Genomic_DNA"/>
</dbReference>
<reference evidence="1 2" key="1">
    <citation type="submission" date="2020-04" db="EMBL/GenBank/DDBJ databases">
        <title>Perkinsus olseni comparative genomics.</title>
        <authorList>
            <person name="Bogema D.R."/>
        </authorList>
    </citation>
    <scope>NUCLEOTIDE SEQUENCE [LARGE SCALE GENOMIC DNA]</scope>
    <source>
        <strain evidence="1">ATCC PRA-179</strain>
    </source>
</reference>
<dbReference type="OrthoDB" id="449805at2759"/>
<organism evidence="1 2">
    <name type="scientific">Perkinsus olseni</name>
    <name type="common">Perkinsus atlanticus</name>
    <dbReference type="NCBI Taxonomy" id="32597"/>
    <lineage>
        <taxon>Eukaryota</taxon>
        <taxon>Sar</taxon>
        <taxon>Alveolata</taxon>
        <taxon>Perkinsozoa</taxon>
        <taxon>Perkinsea</taxon>
        <taxon>Perkinsida</taxon>
        <taxon>Perkinsidae</taxon>
        <taxon>Perkinsus</taxon>
    </lineage>
</organism>
<sequence>MPQGSFNLVVDLLAIHTKFQGIRHVPHSCLKATFEFMGQRQPVDLRRHDHARCRECCRGSWWHEHVNCRREAALDTVLHISYELSDSWQVEENNNSKFKQTGASLTDLPGDPSKEVECRGGRIYGAVENERVIVYSSSTGKWSTQAMTKDAPSSFDVCPLGPHECRIAYSDNFKPWQVSIVYEDGNERKLADFTNNKHVAFVTPDVILADDTHGDSTACLNLLDIRVGATAEPLAQVNFGINPGDCLQGVEMSPCGHVVYVETLATSRLITVVY</sequence>
<evidence type="ECO:0000313" key="2">
    <source>
        <dbReference type="Proteomes" id="UP000570595"/>
    </source>
</evidence>
<comment type="caution">
    <text evidence="1">The sequence shown here is derived from an EMBL/GenBank/DDBJ whole genome shotgun (WGS) entry which is preliminary data.</text>
</comment>
<protein>
    <submittedName>
        <fullName evidence="1">Uncharacterized protein</fullName>
    </submittedName>
</protein>
<name>A0A7J6KSW7_PEROL</name>
<proteinExistence type="predicted"/>
<evidence type="ECO:0000313" key="1">
    <source>
        <dbReference type="EMBL" id="KAF4649596.1"/>
    </source>
</evidence>